<dbReference type="EMBL" id="JBFARM010000002">
    <property type="protein sequence ID" value="MEV4285294.1"/>
    <property type="molecule type" value="Genomic_DNA"/>
</dbReference>
<sequence length="216" mass="22456">MAAGTEPESWEDAIVDITVVGEGAVLAAPDVLRLYAGVEARRQSAAEAFTAARAAAARLAGALREEGVADEDVRTVELSLGPEYESYPKVSAYRAAQGVEVVVRDLARADRVIDTVAGVGEEARLNGMAFEVSDPAAALAEARTRAFRDAAAKAARYAELAGRPLGRVVSVAEDVRGGGPQPLTFAAAGVAEDRSSLAPGRQSLAVTVRVGYEFAQ</sequence>
<evidence type="ECO:0000313" key="2">
    <source>
        <dbReference type="Proteomes" id="UP001552427"/>
    </source>
</evidence>
<evidence type="ECO:0000313" key="1">
    <source>
        <dbReference type="EMBL" id="MEV4285294.1"/>
    </source>
</evidence>
<reference evidence="1 2" key="1">
    <citation type="submission" date="2024-06" db="EMBL/GenBank/DDBJ databases">
        <title>The Natural Products Discovery Center: Release of the First 8490 Sequenced Strains for Exploring Actinobacteria Biosynthetic Diversity.</title>
        <authorList>
            <person name="Kalkreuter E."/>
            <person name="Kautsar S.A."/>
            <person name="Yang D."/>
            <person name="Bader C.D."/>
            <person name="Teijaro C.N."/>
            <person name="Fluegel L."/>
            <person name="Davis C.M."/>
            <person name="Simpson J.R."/>
            <person name="Lauterbach L."/>
            <person name="Steele A.D."/>
            <person name="Gui C."/>
            <person name="Meng S."/>
            <person name="Li G."/>
            <person name="Viehrig K."/>
            <person name="Ye F."/>
            <person name="Su P."/>
            <person name="Kiefer A.F."/>
            <person name="Nichols A."/>
            <person name="Cepeda A.J."/>
            <person name="Yan W."/>
            <person name="Fan B."/>
            <person name="Jiang Y."/>
            <person name="Adhikari A."/>
            <person name="Zheng C.-J."/>
            <person name="Schuster L."/>
            <person name="Cowan T.M."/>
            <person name="Smanski M.J."/>
            <person name="Chevrette M.G."/>
            <person name="De Carvalho L.P.S."/>
            <person name="Shen B."/>
        </authorList>
    </citation>
    <scope>NUCLEOTIDE SEQUENCE [LARGE SCALE GENOMIC DNA]</scope>
    <source>
        <strain evidence="1 2">NPDC049574</strain>
    </source>
</reference>
<dbReference type="InterPro" id="IPR052022">
    <property type="entry name" value="26kDa_periplasmic_antigen"/>
</dbReference>
<dbReference type="PANTHER" id="PTHR34387">
    <property type="entry name" value="SLR1258 PROTEIN"/>
    <property type="match status" value="1"/>
</dbReference>
<name>A0ABV3GYG1_9ACTN</name>
<dbReference type="Gene3D" id="3.30.110.170">
    <property type="entry name" value="Protein of unknown function (DUF541), domain 1"/>
    <property type="match status" value="1"/>
</dbReference>
<dbReference type="InterPro" id="IPR007497">
    <property type="entry name" value="SIMPL/DUF541"/>
</dbReference>
<dbReference type="PANTHER" id="PTHR34387:SF1">
    <property type="entry name" value="PERIPLASMIC IMMUNOGENIC PROTEIN"/>
    <property type="match status" value="1"/>
</dbReference>
<dbReference type="Pfam" id="PF04402">
    <property type="entry name" value="SIMPL"/>
    <property type="match status" value="1"/>
</dbReference>
<protein>
    <submittedName>
        <fullName evidence="1">SIMPL domain-containing protein</fullName>
    </submittedName>
</protein>
<dbReference type="Proteomes" id="UP001552427">
    <property type="component" value="Unassembled WGS sequence"/>
</dbReference>
<proteinExistence type="predicted"/>
<keyword evidence="2" id="KW-1185">Reference proteome</keyword>
<dbReference type="Gene3D" id="3.30.70.2970">
    <property type="entry name" value="Protein of unknown function (DUF541), domain 2"/>
    <property type="match status" value="1"/>
</dbReference>
<accession>A0ABV3GYG1</accession>
<organism evidence="1 2">
    <name type="scientific">Nonomuraea bangladeshensis</name>
    <dbReference type="NCBI Taxonomy" id="404385"/>
    <lineage>
        <taxon>Bacteria</taxon>
        <taxon>Bacillati</taxon>
        <taxon>Actinomycetota</taxon>
        <taxon>Actinomycetes</taxon>
        <taxon>Streptosporangiales</taxon>
        <taxon>Streptosporangiaceae</taxon>
        <taxon>Nonomuraea</taxon>
    </lineage>
</organism>
<gene>
    <name evidence="1" type="ORF">AB0K40_07285</name>
</gene>
<dbReference type="RefSeq" id="WP_364445711.1">
    <property type="nucleotide sequence ID" value="NZ_JBFARM010000002.1"/>
</dbReference>
<comment type="caution">
    <text evidence="1">The sequence shown here is derived from an EMBL/GenBank/DDBJ whole genome shotgun (WGS) entry which is preliminary data.</text>
</comment>